<gene>
    <name evidence="4" type="ORF">SAMN05216447_101180</name>
</gene>
<dbReference type="CDD" id="cd02803">
    <property type="entry name" value="OYE_like_FMN_family"/>
    <property type="match status" value="1"/>
</dbReference>
<protein>
    <submittedName>
        <fullName evidence="4">2,4-dienoyl-CoA reductase</fullName>
    </submittedName>
</protein>
<organism evidence="4 5">
    <name type="scientific">Parafannyhessea umbonata</name>
    <dbReference type="NCBI Taxonomy" id="604330"/>
    <lineage>
        <taxon>Bacteria</taxon>
        <taxon>Bacillati</taxon>
        <taxon>Actinomycetota</taxon>
        <taxon>Coriobacteriia</taxon>
        <taxon>Coriobacteriales</taxon>
        <taxon>Atopobiaceae</taxon>
        <taxon>Parafannyhessea</taxon>
    </lineage>
</organism>
<dbReference type="PANTHER" id="PTHR43656">
    <property type="entry name" value="BINDING OXIDOREDUCTASE, PUTATIVE (AFU_ORTHOLOGUE AFUA_2G08260)-RELATED"/>
    <property type="match status" value="1"/>
</dbReference>
<dbReference type="RefSeq" id="WP_159443955.1">
    <property type="nucleotide sequence ID" value="NZ_FNWT01000001.1"/>
</dbReference>
<evidence type="ECO:0000313" key="4">
    <source>
        <dbReference type="EMBL" id="SEH37674.1"/>
    </source>
</evidence>
<evidence type="ECO:0000259" key="3">
    <source>
        <dbReference type="Pfam" id="PF00724"/>
    </source>
</evidence>
<evidence type="ECO:0000256" key="1">
    <source>
        <dbReference type="ARBA" id="ARBA00022630"/>
    </source>
</evidence>
<dbReference type="SUPFAM" id="SSF51395">
    <property type="entry name" value="FMN-linked oxidoreductases"/>
    <property type="match status" value="1"/>
</dbReference>
<keyword evidence="1" id="KW-0285">Flavoprotein</keyword>
<dbReference type="EMBL" id="FNWT01000001">
    <property type="protein sequence ID" value="SEH37674.1"/>
    <property type="molecule type" value="Genomic_DNA"/>
</dbReference>
<accession>A0A1H6HU69</accession>
<dbReference type="Proteomes" id="UP000199135">
    <property type="component" value="Unassembled WGS sequence"/>
</dbReference>
<evidence type="ECO:0000313" key="5">
    <source>
        <dbReference type="Proteomes" id="UP000199135"/>
    </source>
</evidence>
<dbReference type="InterPro" id="IPR051799">
    <property type="entry name" value="NADH_flavin_oxidoreductase"/>
</dbReference>
<sequence>MYPHVHTPLSLGKITLRNRIVMAPMASAKSERDGSVTQALCDHYAERAQGGLLGLVETEHHYVSNEGRAAARQASISRDSDVDGLAREAEAVHACETPVFVQISHAGSAAPQSVIRQVAVAPSPVTCPGAKVGHPLPRELTRDEIRRIVECFARAAARARLAGFDGVEVHAAHGYLLDQFFSPMTNRRDDEYGGPLRNRMRIILQVVDAIRSEVGHDLALSVRLGGCDYREGGSTIEDATKAAVLLQGAGVDLISLSGGMNYYSRLHTLEPGWFKDMSRPVRDALVGDADERGAQPTPVLLTGGIKLPSQADALLAEGSCDLAGVGRAILNNERWAGKL</sequence>
<comment type="caution">
    <text evidence="4">The sequence shown here is derived from an EMBL/GenBank/DDBJ whole genome shotgun (WGS) entry which is preliminary data.</text>
</comment>
<name>A0A1H6HU69_9ACTN</name>
<keyword evidence="5" id="KW-1185">Reference proteome</keyword>
<dbReference type="Pfam" id="PF00724">
    <property type="entry name" value="Oxidored_FMN"/>
    <property type="match status" value="1"/>
</dbReference>
<dbReference type="InterPro" id="IPR001155">
    <property type="entry name" value="OxRdtase_FMN_N"/>
</dbReference>
<feature type="domain" description="NADH:flavin oxidoreductase/NADH oxidase N-terminal" evidence="3">
    <location>
        <begin position="6"/>
        <end position="338"/>
    </location>
</feature>
<dbReference type="PANTHER" id="PTHR43656:SF2">
    <property type="entry name" value="BINDING OXIDOREDUCTASE, PUTATIVE (AFU_ORTHOLOGUE AFUA_2G08260)-RELATED"/>
    <property type="match status" value="1"/>
</dbReference>
<dbReference type="InterPro" id="IPR013785">
    <property type="entry name" value="Aldolase_TIM"/>
</dbReference>
<reference evidence="4 5" key="1">
    <citation type="submission" date="2016-10" db="EMBL/GenBank/DDBJ databases">
        <authorList>
            <person name="Varghese N."/>
            <person name="Submissions S."/>
        </authorList>
    </citation>
    <scope>NUCLEOTIDE SEQUENCE [LARGE SCALE GENOMIC DNA]</scope>
    <source>
        <strain evidence="4 5">WCP15</strain>
    </source>
</reference>
<proteinExistence type="predicted"/>
<dbReference type="Gene3D" id="3.20.20.70">
    <property type="entry name" value="Aldolase class I"/>
    <property type="match status" value="1"/>
</dbReference>
<evidence type="ECO:0000256" key="2">
    <source>
        <dbReference type="ARBA" id="ARBA00023002"/>
    </source>
</evidence>
<keyword evidence="2" id="KW-0560">Oxidoreductase</keyword>